<dbReference type="OrthoDB" id="5112496at2"/>
<dbReference type="RefSeq" id="WP_123925480.1">
    <property type="nucleotide sequence ID" value="NZ_JBPSDP010000009.1"/>
</dbReference>
<name>A0A3N4GSC1_9ACTN</name>
<dbReference type="AlphaFoldDB" id="A0A3N4GSC1"/>
<evidence type="ECO:0000313" key="1">
    <source>
        <dbReference type="EMBL" id="RPA65702.1"/>
    </source>
</evidence>
<protein>
    <submittedName>
        <fullName evidence="1">Uncharacterized protein</fullName>
    </submittedName>
</protein>
<sequence length="166" mass="19084">MVMPLVPILAAFSMLQQLPRVSGTIVRNSDELDVHTRHRFEASPLYGSWRVQHQSESDTWESYMNGVLTGWEGTMEVDFPSPPYVRLIFPQYLPIWGRYYDDFIPESVVSVAENRIRLHCRAVDDNSKNSATLEIDSKNWFPATYSQTNRGGTRMLEHIIVHATPV</sequence>
<evidence type="ECO:0000313" key="2">
    <source>
        <dbReference type="Proteomes" id="UP000267536"/>
    </source>
</evidence>
<comment type="caution">
    <text evidence="1">The sequence shown here is derived from an EMBL/GenBank/DDBJ whole genome shotgun (WGS) entry which is preliminary data.</text>
</comment>
<organism evidence="1 2">
    <name type="scientific">Gordonia oryzae</name>
    <dbReference type="NCBI Taxonomy" id="2487349"/>
    <lineage>
        <taxon>Bacteria</taxon>
        <taxon>Bacillati</taxon>
        <taxon>Actinomycetota</taxon>
        <taxon>Actinomycetes</taxon>
        <taxon>Mycobacteriales</taxon>
        <taxon>Gordoniaceae</taxon>
        <taxon>Gordonia</taxon>
    </lineage>
</organism>
<dbReference type="EMBL" id="RKMH01000002">
    <property type="protein sequence ID" value="RPA65702.1"/>
    <property type="molecule type" value="Genomic_DNA"/>
</dbReference>
<keyword evidence="2" id="KW-1185">Reference proteome</keyword>
<reference evidence="1 2" key="1">
    <citation type="submission" date="2018-11" db="EMBL/GenBank/DDBJ databases">
        <title>Draft genome sequence of Gordonia sp. RS15-1S isolated from rice stems.</title>
        <authorList>
            <person name="Muangham S."/>
        </authorList>
    </citation>
    <scope>NUCLEOTIDE SEQUENCE [LARGE SCALE GENOMIC DNA]</scope>
    <source>
        <strain evidence="1 2">RS15-1S</strain>
    </source>
</reference>
<gene>
    <name evidence="1" type="ORF">EF294_02865</name>
</gene>
<proteinExistence type="predicted"/>
<dbReference type="Proteomes" id="UP000267536">
    <property type="component" value="Unassembled WGS sequence"/>
</dbReference>
<accession>A0A3N4GSC1</accession>